<dbReference type="InterPro" id="IPR036390">
    <property type="entry name" value="WH_DNA-bd_sf"/>
</dbReference>
<name>A0AAU7W8T4_9MICO</name>
<evidence type="ECO:0000259" key="2">
    <source>
        <dbReference type="PROSITE" id="PS50995"/>
    </source>
</evidence>
<gene>
    <name evidence="3" type="ORF">ABIQ69_16215</name>
</gene>
<dbReference type="EMBL" id="CP158374">
    <property type="protein sequence ID" value="XBX82133.1"/>
    <property type="molecule type" value="Genomic_DNA"/>
</dbReference>
<dbReference type="PANTHER" id="PTHR33164:SF43">
    <property type="entry name" value="HTH-TYPE TRANSCRIPTIONAL REPRESSOR YETL"/>
    <property type="match status" value="1"/>
</dbReference>
<dbReference type="InterPro" id="IPR000835">
    <property type="entry name" value="HTH_MarR-typ"/>
</dbReference>
<dbReference type="InterPro" id="IPR036388">
    <property type="entry name" value="WH-like_DNA-bd_sf"/>
</dbReference>
<dbReference type="GO" id="GO:0003700">
    <property type="term" value="F:DNA-binding transcription factor activity"/>
    <property type="evidence" value="ECO:0007669"/>
    <property type="project" value="InterPro"/>
</dbReference>
<evidence type="ECO:0000256" key="1">
    <source>
        <dbReference type="SAM" id="MobiDB-lite"/>
    </source>
</evidence>
<evidence type="ECO:0000313" key="3">
    <source>
        <dbReference type="EMBL" id="XBX82133.1"/>
    </source>
</evidence>
<feature type="compositionally biased region" description="Acidic residues" evidence="1">
    <location>
        <begin position="180"/>
        <end position="190"/>
    </location>
</feature>
<feature type="region of interest" description="Disordered" evidence="1">
    <location>
        <begin position="1"/>
        <end position="32"/>
    </location>
</feature>
<feature type="compositionally biased region" description="Basic and acidic residues" evidence="1">
    <location>
        <begin position="14"/>
        <end position="32"/>
    </location>
</feature>
<dbReference type="Gene3D" id="1.10.10.10">
    <property type="entry name" value="Winged helix-like DNA-binding domain superfamily/Winged helix DNA-binding domain"/>
    <property type="match status" value="1"/>
</dbReference>
<sequence length="196" mass="21369">MVDAPEPPAGSIADHLHDPRVSDRDGSLIDRDGLSDADVDQVVRVMESLRRWHEAAARMSAASERYMKLNHTDMRAIRFLVAARNQGRIATPGALAEYLGISSAATTKLLDRLERGGHVARAAHPTDRRALAITVTEHTRRDARETVGRQHARRFAVAAALTPEEREVVVRFLDALAATGDDDPSDEPDGVEPALG</sequence>
<dbReference type="Pfam" id="PF12802">
    <property type="entry name" value="MarR_2"/>
    <property type="match status" value="1"/>
</dbReference>
<dbReference type="SMART" id="SM00347">
    <property type="entry name" value="HTH_MARR"/>
    <property type="match status" value="1"/>
</dbReference>
<accession>A0AAU7W8T4</accession>
<dbReference type="PANTHER" id="PTHR33164">
    <property type="entry name" value="TRANSCRIPTIONAL REGULATOR, MARR FAMILY"/>
    <property type="match status" value="1"/>
</dbReference>
<dbReference type="GO" id="GO:0006950">
    <property type="term" value="P:response to stress"/>
    <property type="evidence" value="ECO:0007669"/>
    <property type="project" value="TreeGrafter"/>
</dbReference>
<proteinExistence type="predicted"/>
<dbReference type="RefSeq" id="WP_350348154.1">
    <property type="nucleotide sequence ID" value="NZ_CP158374.1"/>
</dbReference>
<dbReference type="PRINTS" id="PR00598">
    <property type="entry name" value="HTHMARR"/>
</dbReference>
<dbReference type="InterPro" id="IPR039422">
    <property type="entry name" value="MarR/SlyA-like"/>
</dbReference>
<feature type="region of interest" description="Disordered" evidence="1">
    <location>
        <begin position="177"/>
        <end position="196"/>
    </location>
</feature>
<feature type="domain" description="HTH marR-type" evidence="2">
    <location>
        <begin position="39"/>
        <end position="178"/>
    </location>
</feature>
<dbReference type="PROSITE" id="PS50995">
    <property type="entry name" value="HTH_MARR_2"/>
    <property type="match status" value="1"/>
</dbReference>
<reference evidence="3" key="1">
    <citation type="submission" date="2024-05" db="EMBL/GenBank/DDBJ databases">
        <authorList>
            <person name="Yu L."/>
        </authorList>
    </citation>
    <scope>NUCLEOTIDE SEQUENCE</scope>
    <source>
        <strain evidence="3">G08B096</strain>
    </source>
</reference>
<dbReference type="SUPFAM" id="SSF46785">
    <property type="entry name" value="Winged helix' DNA-binding domain"/>
    <property type="match status" value="1"/>
</dbReference>
<organism evidence="3">
    <name type="scientific">Agromyces sp. G08B096</name>
    <dbReference type="NCBI Taxonomy" id="3156399"/>
    <lineage>
        <taxon>Bacteria</taxon>
        <taxon>Bacillati</taxon>
        <taxon>Actinomycetota</taxon>
        <taxon>Actinomycetes</taxon>
        <taxon>Micrococcales</taxon>
        <taxon>Microbacteriaceae</taxon>
        <taxon>Agromyces</taxon>
    </lineage>
</organism>
<protein>
    <submittedName>
        <fullName evidence="3">MarR family transcriptional regulator</fullName>
    </submittedName>
</protein>
<dbReference type="AlphaFoldDB" id="A0AAU7W8T4"/>